<sequence length="274" mass="28242">MSGANSSAAALVDDLISNWRAANIPVVRGRALADARVPDDVVAQALPAIVAAHLGATTLAIATTEVSPDLPTGESVAFWGESTPEPPEEVAVREATTEALAAYWAARGVVQSRVTARKIVAALLYAGLHVGAIARALDAGCFEAVDIRRPSDVTSAALAPVLDPVAAAEARAEATQSGRREAAREVRSARRAFARAVDTGAYHAAIDAATVRVAEAEARLDWRSTPAARPAGQREHIALVVAPALTAIEVPVAVPGRQREGGRAMDAALPAPVA</sequence>
<reference evidence="1 2" key="1">
    <citation type="submission" date="2020-04" db="EMBL/GenBank/DDBJ databases">
        <title>MicrobeNet Type strains.</title>
        <authorList>
            <person name="Nicholson A.C."/>
        </authorList>
    </citation>
    <scope>NUCLEOTIDE SEQUENCE [LARGE SCALE GENOMIC DNA]</scope>
    <source>
        <strain evidence="1 2">ATCC BAA-788</strain>
    </source>
</reference>
<gene>
    <name evidence="1" type="ORF">HGA03_06190</name>
</gene>
<comment type="caution">
    <text evidence="1">The sequence shown here is derived from an EMBL/GenBank/DDBJ whole genome shotgun (WGS) entry which is preliminary data.</text>
</comment>
<evidence type="ECO:0000313" key="1">
    <source>
        <dbReference type="EMBL" id="NKY22253.1"/>
    </source>
</evidence>
<proteinExistence type="predicted"/>
<organism evidence="1 2">
    <name type="scientific">Cellulomonas denverensis</name>
    <dbReference type="NCBI Taxonomy" id="264297"/>
    <lineage>
        <taxon>Bacteria</taxon>
        <taxon>Bacillati</taxon>
        <taxon>Actinomycetota</taxon>
        <taxon>Actinomycetes</taxon>
        <taxon>Micrococcales</taxon>
        <taxon>Cellulomonadaceae</taxon>
        <taxon>Cellulomonas</taxon>
    </lineage>
</organism>
<dbReference type="RefSeq" id="WP_168629354.1">
    <property type="nucleotide sequence ID" value="NZ_BONL01000027.1"/>
</dbReference>
<keyword evidence="2" id="KW-1185">Reference proteome</keyword>
<dbReference type="EMBL" id="JAAXOX010000002">
    <property type="protein sequence ID" value="NKY22253.1"/>
    <property type="molecule type" value="Genomic_DNA"/>
</dbReference>
<evidence type="ECO:0000313" key="2">
    <source>
        <dbReference type="Proteomes" id="UP000581206"/>
    </source>
</evidence>
<name>A0A7X6QYL7_9CELL</name>
<protein>
    <submittedName>
        <fullName evidence="1">Uncharacterized protein</fullName>
    </submittedName>
</protein>
<dbReference type="Proteomes" id="UP000581206">
    <property type="component" value="Unassembled WGS sequence"/>
</dbReference>
<dbReference type="AlphaFoldDB" id="A0A7X6QYL7"/>
<accession>A0A7X6QYL7</accession>